<sequence>MELSAKGQEFIDNLQLYLMASGKKDAEINEIVEELTDHLVEAEKDGKNITEITGDSPKAYMESLANEMKTDYREWLKYIPLVFISVIAYKLIGDTLLGEISYSLAVIIGQPLVVAVMLLLFVLTFKKFASNTEALSKKMMIVVMILNILCTSAFVLLLYFGNKGTPVLIIDNFAGKLGVAAVAFVFLAWFAWWSKSLLPFIPLMIYVPTLAVQYLPLTNEEKAIYSAILFALFGIIYFLVIFIKSRKEKAKTA</sequence>
<keyword evidence="1" id="KW-1133">Transmembrane helix</keyword>
<evidence type="ECO:0000313" key="3">
    <source>
        <dbReference type="Proteomes" id="UP000288024"/>
    </source>
</evidence>
<accession>A0A3S2W1J9</accession>
<dbReference type="PANTHER" id="PTHR41307:SF1">
    <property type="entry name" value="MEMBRANE PROTEIN"/>
    <property type="match status" value="1"/>
</dbReference>
<name>A0A3S2W1J9_9BACI</name>
<feature type="transmembrane region" description="Helical" evidence="1">
    <location>
        <begin position="223"/>
        <end position="243"/>
    </location>
</feature>
<dbReference type="RefSeq" id="WP_127740891.1">
    <property type="nucleotide sequence ID" value="NZ_CAJCKN010000046.1"/>
</dbReference>
<comment type="caution">
    <text evidence="2">The sequence shown here is derived from an EMBL/GenBank/DDBJ whole genome shotgun (WGS) entry which is preliminary data.</text>
</comment>
<dbReference type="EMBL" id="RZTZ01000013">
    <property type="protein sequence ID" value="RVT58231.1"/>
    <property type="molecule type" value="Genomic_DNA"/>
</dbReference>
<dbReference type="AlphaFoldDB" id="A0A3S2W1J9"/>
<gene>
    <name evidence="2" type="ORF">EM808_22185</name>
</gene>
<feature type="transmembrane region" description="Helical" evidence="1">
    <location>
        <begin position="141"/>
        <end position="161"/>
    </location>
</feature>
<reference evidence="2 3" key="1">
    <citation type="submission" date="2019-01" db="EMBL/GenBank/DDBJ databases">
        <title>Bacillus sp. M5HDSG1-1, whole genome shotgun sequence.</title>
        <authorList>
            <person name="Tuo L."/>
        </authorList>
    </citation>
    <scope>NUCLEOTIDE SEQUENCE [LARGE SCALE GENOMIC DNA]</scope>
    <source>
        <strain evidence="2 3">M5HDSG1-1</strain>
    </source>
</reference>
<feature type="transmembrane region" description="Helical" evidence="1">
    <location>
        <begin position="75"/>
        <end position="92"/>
    </location>
</feature>
<dbReference type="Gene3D" id="1.10.1900.10">
    <property type="entry name" value="c-terminal domain of poly(a) binding protein"/>
    <property type="match status" value="1"/>
</dbReference>
<keyword evidence="3" id="KW-1185">Reference proteome</keyword>
<protein>
    <submittedName>
        <fullName evidence="2">DUF1048 domain-containing protein</fullName>
    </submittedName>
</protein>
<dbReference type="Proteomes" id="UP000288024">
    <property type="component" value="Unassembled WGS sequence"/>
</dbReference>
<evidence type="ECO:0000256" key="1">
    <source>
        <dbReference type="SAM" id="Phobius"/>
    </source>
</evidence>
<organism evidence="2 3">
    <name type="scientific">Niallia taxi</name>
    <dbReference type="NCBI Taxonomy" id="2499688"/>
    <lineage>
        <taxon>Bacteria</taxon>
        <taxon>Bacillati</taxon>
        <taxon>Bacillota</taxon>
        <taxon>Bacilli</taxon>
        <taxon>Bacillales</taxon>
        <taxon>Bacillaceae</taxon>
        <taxon>Niallia</taxon>
    </lineage>
</organism>
<dbReference type="SUPFAM" id="SSF158560">
    <property type="entry name" value="BH3980-like"/>
    <property type="match status" value="1"/>
</dbReference>
<feature type="transmembrane region" description="Helical" evidence="1">
    <location>
        <begin position="173"/>
        <end position="193"/>
    </location>
</feature>
<proteinExistence type="predicted"/>
<feature type="transmembrane region" description="Helical" evidence="1">
    <location>
        <begin position="200"/>
        <end position="217"/>
    </location>
</feature>
<keyword evidence="1" id="KW-0812">Transmembrane</keyword>
<evidence type="ECO:0000313" key="2">
    <source>
        <dbReference type="EMBL" id="RVT58231.1"/>
    </source>
</evidence>
<keyword evidence="1" id="KW-0472">Membrane</keyword>
<dbReference type="PANTHER" id="PTHR41307">
    <property type="entry name" value="MEMBRANE PROTEIN-RELATED"/>
    <property type="match status" value="1"/>
</dbReference>
<feature type="transmembrane region" description="Helical" evidence="1">
    <location>
        <begin position="104"/>
        <end position="129"/>
    </location>
</feature>